<sequence length="108" mass="11903">MQKVRCNRDGFFTSNGACVFKIPTCGYTNPFGDPSIAVVSNQQWQLYQRLGDTDKPSTLATLLHTYVYTPAHAVLDALSWIPGLQSTARHSSPDSTALQAYTVDYSVE</sequence>
<dbReference type="EMBL" id="GDHC01006651">
    <property type="protein sequence ID" value="JAQ11978.1"/>
    <property type="molecule type" value="Transcribed_RNA"/>
</dbReference>
<proteinExistence type="predicted"/>
<evidence type="ECO:0000313" key="2">
    <source>
        <dbReference type="EMBL" id="JAQ13933.1"/>
    </source>
</evidence>
<dbReference type="EMBL" id="GDHC01004696">
    <property type="protein sequence ID" value="JAQ13933.1"/>
    <property type="molecule type" value="Transcribed_RNA"/>
</dbReference>
<evidence type="ECO:0000313" key="1">
    <source>
        <dbReference type="EMBL" id="JAQ11978.1"/>
    </source>
</evidence>
<dbReference type="AlphaFoldDB" id="A0A146LWC9"/>
<protein>
    <submittedName>
        <fullName evidence="1">Uncharacterized protein</fullName>
    </submittedName>
</protein>
<name>A0A146LWC9_LYGHE</name>
<accession>A0A146LWC9</accession>
<organism evidence="1">
    <name type="scientific">Lygus hesperus</name>
    <name type="common">Western plant bug</name>
    <dbReference type="NCBI Taxonomy" id="30085"/>
    <lineage>
        <taxon>Eukaryota</taxon>
        <taxon>Metazoa</taxon>
        <taxon>Ecdysozoa</taxon>
        <taxon>Arthropoda</taxon>
        <taxon>Hexapoda</taxon>
        <taxon>Insecta</taxon>
        <taxon>Pterygota</taxon>
        <taxon>Neoptera</taxon>
        <taxon>Paraneoptera</taxon>
        <taxon>Hemiptera</taxon>
        <taxon>Heteroptera</taxon>
        <taxon>Panheteroptera</taxon>
        <taxon>Cimicomorpha</taxon>
        <taxon>Miridae</taxon>
        <taxon>Mirini</taxon>
        <taxon>Lygus</taxon>
    </lineage>
</organism>
<reference evidence="1" key="1">
    <citation type="journal article" date="2016" name="Gigascience">
        <title>De novo construction of an expanded transcriptome assembly for the western tarnished plant bug, Lygus hesperus.</title>
        <authorList>
            <person name="Tassone E.E."/>
            <person name="Geib S.M."/>
            <person name="Hall B."/>
            <person name="Fabrick J.A."/>
            <person name="Brent C.S."/>
            <person name="Hull J.J."/>
        </authorList>
    </citation>
    <scope>NUCLEOTIDE SEQUENCE</scope>
</reference>
<gene>
    <name evidence="2" type="ORF">g.3714</name>
    <name evidence="1" type="ORF">g.3717</name>
</gene>